<dbReference type="AlphaFoldDB" id="A0A9Q3D520"/>
<organism evidence="1 2">
    <name type="scientific">Austropuccinia psidii MF-1</name>
    <dbReference type="NCBI Taxonomy" id="1389203"/>
    <lineage>
        <taxon>Eukaryota</taxon>
        <taxon>Fungi</taxon>
        <taxon>Dikarya</taxon>
        <taxon>Basidiomycota</taxon>
        <taxon>Pucciniomycotina</taxon>
        <taxon>Pucciniomycetes</taxon>
        <taxon>Pucciniales</taxon>
        <taxon>Sphaerophragmiaceae</taxon>
        <taxon>Austropuccinia</taxon>
    </lineage>
</organism>
<protein>
    <submittedName>
        <fullName evidence="1">Uncharacterized protein</fullName>
    </submittedName>
</protein>
<dbReference type="Proteomes" id="UP000765509">
    <property type="component" value="Unassembled WGS sequence"/>
</dbReference>
<evidence type="ECO:0000313" key="2">
    <source>
        <dbReference type="Proteomes" id="UP000765509"/>
    </source>
</evidence>
<accession>A0A9Q3D520</accession>
<comment type="caution">
    <text evidence="1">The sequence shown here is derived from an EMBL/GenBank/DDBJ whole genome shotgun (WGS) entry which is preliminary data.</text>
</comment>
<name>A0A9Q3D520_9BASI</name>
<dbReference type="EMBL" id="AVOT02013135">
    <property type="protein sequence ID" value="MBW0495513.1"/>
    <property type="molecule type" value="Genomic_DNA"/>
</dbReference>
<gene>
    <name evidence="1" type="ORF">O181_035228</name>
</gene>
<sequence length="126" mass="14010">MDRTLQSTIDQCWGPLPVGGRPIYSGSEVPISKMNNEGVMKQVRRIANSPPDLDAEGSDEIDSEEVDVVPISSGHPVNYSPSHPPAKRLQSHIIHNTPTSLQHILATVELLLVWNWIRQSLRGNQR</sequence>
<keyword evidence="2" id="KW-1185">Reference proteome</keyword>
<evidence type="ECO:0000313" key="1">
    <source>
        <dbReference type="EMBL" id="MBW0495513.1"/>
    </source>
</evidence>
<proteinExistence type="predicted"/>
<reference evidence="1" key="1">
    <citation type="submission" date="2021-03" db="EMBL/GenBank/DDBJ databases">
        <title>Draft genome sequence of rust myrtle Austropuccinia psidii MF-1, a brazilian biotype.</title>
        <authorList>
            <person name="Quecine M.C."/>
            <person name="Pachon D.M.R."/>
            <person name="Bonatelli M.L."/>
            <person name="Correr F.H."/>
            <person name="Franceschini L.M."/>
            <person name="Leite T.F."/>
            <person name="Margarido G.R.A."/>
            <person name="Almeida C.A."/>
            <person name="Ferrarezi J.A."/>
            <person name="Labate C.A."/>
        </authorList>
    </citation>
    <scope>NUCLEOTIDE SEQUENCE</scope>
    <source>
        <strain evidence="1">MF-1</strain>
    </source>
</reference>